<dbReference type="NCBIfam" id="NF006114">
    <property type="entry name" value="PRK08263.1"/>
    <property type="match status" value="1"/>
</dbReference>
<evidence type="ECO:0000259" key="5">
    <source>
        <dbReference type="SMART" id="SM00822"/>
    </source>
</evidence>
<keyword evidence="2" id="KW-0560">Oxidoreductase</keyword>
<dbReference type="Gene3D" id="3.40.50.720">
    <property type="entry name" value="NAD(P)-binding Rossmann-like Domain"/>
    <property type="match status" value="1"/>
</dbReference>
<dbReference type="PANTHER" id="PTHR43976">
    <property type="entry name" value="SHORT CHAIN DEHYDROGENASE"/>
    <property type="match status" value="1"/>
</dbReference>
<dbReference type="Pfam" id="PF00106">
    <property type="entry name" value="adh_short"/>
    <property type="match status" value="1"/>
</dbReference>
<dbReference type="Proteomes" id="UP001590951">
    <property type="component" value="Unassembled WGS sequence"/>
</dbReference>
<dbReference type="EMBL" id="JBHFEH010000038">
    <property type="protein sequence ID" value="KAL2051130.1"/>
    <property type="molecule type" value="Genomic_DNA"/>
</dbReference>
<reference evidence="6 7" key="1">
    <citation type="submission" date="2024-09" db="EMBL/GenBank/DDBJ databases">
        <title>Rethinking Asexuality: The Enigmatic Case of Functional Sexual Genes in Lepraria (Stereocaulaceae).</title>
        <authorList>
            <person name="Doellman M."/>
            <person name="Sun Y."/>
            <person name="Barcenas-Pena A."/>
            <person name="Lumbsch H.T."/>
            <person name="Grewe F."/>
        </authorList>
    </citation>
    <scope>NUCLEOTIDE SEQUENCE [LARGE SCALE GENOMIC DNA]</scope>
    <source>
        <strain evidence="6 7">Grewe 0041</strain>
    </source>
</reference>
<dbReference type="PANTHER" id="PTHR43976:SF16">
    <property type="entry name" value="SHORT-CHAIN DEHYDROGENASE_REDUCTASE FAMILY PROTEIN"/>
    <property type="match status" value="1"/>
</dbReference>
<comment type="similarity">
    <text evidence="1 3">Belongs to the short-chain dehydrogenases/reductases (SDR) family.</text>
</comment>
<dbReference type="InterPro" id="IPR036291">
    <property type="entry name" value="NAD(P)-bd_dom_sf"/>
</dbReference>
<evidence type="ECO:0000256" key="3">
    <source>
        <dbReference type="RuleBase" id="RU000363"/>
    </source>
</evidence>
<gene>
    <name evidence="6" type="ORF">ABVK25_008559</name>
</gene>
<dbReference type="PRINTS" id="PR00081">
    <property type="entry name" value="GDHRDH"/>
</dbReference>
<dbReference type="InterPro" id="IPR057326">
    <property type="entry name" value="KR_dom"/>
</dbReference>
<keyword evidence="4" id="KW-0732">Signal</keyword>
<accession>A0ABR4B088</accession>
<organism evidence="6 7">
    <name type="scientific">Lepraria finkii</name>
    <dbReference type="NCBI Taxonomy" id="1340010"/>
    <lineage>
        <taxon>Eukaryota</taxon>
        <taxon>Fungi</taxon>
        <taxon>Dikarya</taxon>
        <taxon>Ascomycota</taxon>
        <taxon>Pezizomycotina</taxon>
        <taxon>Lecanoromycetes</taxon>
        <taxon>OSLEUM clade</taxon>
        <taxon>Lecanoromycetidae</taxon>
        <taxon>Lecanorales</taxon>
        <taxon>Lecanorineae</taxon>
        <taxon>Stereocaulaceae</taxon>
        <taxon>Lepraria</taxon>
    </lineage>
</organism>
<comment type="caution">
    <text evidence="6">The sequence shown here is derived from an EMBL/GenBank/DDBJ whole genome shotgun (WGS) entry which is preliminary data.</text>
</comment>
<evidence type="ECO:0000313" key="7">
    <source>
        <dbReference type="Proteomes" id="UP001590951"/>
    </source>
</evidence>
<feature type="chain" id="PRO_5047325922" description="Ketoreductase domain-containing protein" evidence="4">
    <location>
        <begin position="18"/>
        <end position="277"/>
    </location>
</feature>
<dbReference type="InterPro" id="IPR002347">
    <property type="entry name" value="SDR_fam"/>
</dbReference>
<evidence type="ECO:0000256" key="2">
    <source>
        <dbReference type="ARBA" id="ARBA00023002"/>
    </source>
</evidence>
<dbReference type="SMART" id="SM00822">
    <property type="entry name" value="PKS_KR"/>
    <property type="match status" value="1"/>
</dbReference>
<proteinExistence type="inferred from homology"/>
<keyword evidence="7" id="KW-1185">Reference proteome</keyword>
<dbReference type="CDD" id="cd05374">
    <property type="entry name" value="17beta-HSD-like_SDR_c"/>
    <property type="match status" value="1"/>
</dbReference>
<evidence type="ECO:0000313" key="6">
    <source>
        <dbReference type="EMBL" id="KAL2051130.1"/>
    </source>
</evidence>
<evidence type="ECO:0000256" key="1">
    <source>
        <dbReference type="ARBA" id="ARBA00006484"/>
    </source>
</evidence>
<dbReference type="SUPFAM" id="SSF51735">
    <property type="entry name" value="NAD(P)-binding Rossmann-fold domains"/>
    <property type="match status" value="1"/>
</dbReference>
<evidence type="ECO:0000256" key="4">
    <source>
        <dbReference type="SAM" id="SignalP"/>
    </source>
</evidence>
<feature type="domain" description="Ketoreductase" evidence="5">
    <location>
        <begin position="3"/>
        <end position="189"/>
    </location>
</feature>
<feature type="signal peptide" evidence="4">
    <location>
        <begin position="1"/>
        <end position="17"/>
    </location>
</feature>
<protein>
    <recommendedName>
        <fullName evidence="5">Ketoreductase domain-containing protein</fullName>
    </recommendedName>
</protein>
<sequence>MPRVWFITGCSRGLGLALVKAVLESGDIVIATARNASSLNSIVKEYGTDRILALSLDVTKEDQVHKTVNQAKAAFGRIDLVVNNAGYAEISPIEDVSFDSFRAQMETNFFGVVHVTKSILPILRQQRSGHILQVSSVGSRVGSPGLAAYQSAKWAIGGFSTVLSKELAPFGVKVTVLEPGGMKTDWAGSSMVEGPLSEFYKQTVGASKKARLKLSAGWPDPDAYARAIVYVSHIADPPLRLLLGSDTVELAKQASSDLAASDAKWHDLTTLNLVSQE</sequence>
<dbReference type="PRINTS" id="PR00080">
    <property type="entry name" value="SDRFAMILY"/>
</dbReference>
<dbReference type="InterPro" id="IPR051911">
    <property type="entry name" value="SDR_oxidoreductase"/>
</dbReference>
<name>A0ABR4B088_9LECA</name>